<gene>
    <name evidence="4" type="ordered locus">Bsel_0607</name>
</gene>
<keyword evidence="3" id="KW-0472">Membrane</keyword>
<dbReference type="RefSeq" id="WP_013171572.1">
    <property type="nucleotide sequence ID" value="NC_014219.1"/>
</dbReference>
<evidence type="ECO:0000313" key="4">
    <source>
        <dbReference type="EMBL" id="ADH98143.1"/>
    </source>
</evidence>
<evidence type="ECO:0000256" key="2">
    <source>
        <dbReference type="PIRSR" id="PIRSR605754-1"/>
    </source>
</evidence>
<name>D6XY70_BACIE</name>
<feature type="active site" description="Acyl-thioester intermediate" evidence="2">
    <location>
        <position position="170"/>
    </location>
</feature>
<dbReference type="InterPro" id="IPR041999">
    <property type="entry name" value="Sortase_D_1"/>
</dbReference>
<feature type="active site" description="Proton donor/acceptor" evidence="2">
    <location>
        <position position="113"/>
    </location>
</feature>
<dbReference type="Pfam" id="PF04203">
    <property type="entry name" value="Sortase"/>
    <property type="match status" value="1"/>
</dbReference>
<dbReference type="InterPro" id="IPR023365">
    <property type="entry name" value="Sortase_dom-sf"/>
</dbReference>
<dbReference type="HOGENOM" id="CLU_045680_8_2_9"/>
<dbReference type="SUPFAM" id="SSF63817">
    <property type="entry name" value="Sortase"/>
    <property type="match status" value="1"/>
</dbReference>
<organism evidence="4 5">
    <name type="scientific">Bacillus selenitireducens (strain ATCC 700615 / DSM 15326 / MLS10)</name>
    <dbReference type="NCBI Taxonomy" id="439292"/>
    <lineage>
        <taxon>Bacteria</taxon>
        <taxon>Bacillati</taxon>
        <taxon>Bacillota</taxon>
        <taxon>Bacilli</taxon>
        <taxon>Bacillales</taxon>
        <taxon>Bacillaceae</taxon>
        <taxon>Salisediminibacterium</taxon>
    </lineage>
</organism>
<proteinExistence type="predicted"/>
<dbReference type="CDD" id="cd05828">
    <property type="entry name" value="Sortase_D_1"/>
    <property type="match status" value="1"/>
</dbReference>
<dbReference type="KEGG" id="bse:Bsel_0607"/>
<dbReference type="NCBIfam" id="NF033746">
    <property type="entry name" value="class_D_sortase"/>
    <property type="match status" value="1"/>
</dbReference>
<keyword evidence="5" id="KW-1185">Reference proteome</keyword>
<dbReference type="Proteomes" id="UP000000271">
    <property type="component" value="Chromosome"/>
</dbReference>
<dbReference type="Gene3D" id="2.40.260.10">
    <property type="entry name" value="Sortase"/>
    <property type="match status" value="1"/>
</dbReference>
<dbReference type="InterPro" id="IPR005754">
    <property type="entry name" value="Sortase"/>
</dbReference>
<dbReference type="AlphaFoldDB" id="D6XY70"/>
<keyword evidence="3" id="KW-1133">Transmembrane helix</keyword>
<dbReference type="InterPro" id="IPR053525">
    <property type="entry name" value="Sortase_D"/>
</dbReference>
<sequence length="197" mass="22321">MKKELKIQFLSSFLILTGIGFIAYFYMSHQTAMGGVYAINEHPERALSDPVNIEMEDMEKGDEVALLRIPALNKEYLTYWGTEDDALDRGVGMHESQWTTTPDEMGHTLLSGHRDTVFRELGDLEIGDEMIVLFDGITYTYTIDDIWITSADDQSVVVEKEEATLTLSTCYPFHLLGAAPDRYIIQASLSHHESFED</sequence>
<dbReference type="eggNOG" id="COG3764">
    <property type="taxonomic scope" value="Bacteria"/>
</dbReference>
<evidence type="ECO:0000256" key="1">
    <source>
        <dbReference type="ARBA" id="ARBA00022801"/>
    </source>
</evidence>
<feature type="transmembrane region" description="Helical" evidence="3">
    <location>
        <begin position="7"/>
        <end position="27"/>
    </location>
</feature>
<keyword evidence="3" id="KW-0812">Transmembrane</keyword>
<keyword evidence="1" id="KW-0378">Hydrolase</keyword>
<dbReference type="STRING" id="439292.Bsel_0607"/>
<accession>D6XY70</accession>
<evidence type="ECO:0000313" key="5">
    <source>
        <dbReference type="Proteomes" id="UP000000271"/>
    </source>
</evidence>
<evidence type="ECO:0000256" key="3">
    <source>
        <dbReference type="SAM" id="Phobius"/>
    </source>
</evidence>
<protein>
    <submittedName>
        <fullName evidence="4">Sortase family protein</fullName>
    </submittedName>
</protein>
<dbReference type="EMBL" id="CP001791">
    <property type="protein sequence ID" value="ADH98143.1"/>
    <property type="molecule type" value="Genomic_DNA"/>
</dbReference>
<dbReference type="GO" id="GO:0016787">
    <property type="term" value="F:hydrolase activity"/>
    <property type="evidence" value="ECO:0007669"/>
    <property type="project" value="UniProtKB-KW"/>
</dbReference>
<reference evidence="4" key="1">
    <citation type="submission" date="2009-10" db="EMBL/GenBank/DDBJ databases">
        <title>Complete sequence of Bacillus selenitireducens MLS10.</title>
        <authorList>
            <consortium name="US DOE Joint Genome Institute"/>
            <person name="Lucas S."/>
            <person name="Copeland A."/>
            <person name="Lapidus A."/>
            <person name="Glavina del Rio T."/>
            <person name="Dalin E."/>
            <person name="Tice H."/>
            <person name="Bruce D."/>
            <person name="Goodwin L."/>
            <person name="Pitluck S."/>
            <person name="Sims D."/>
            <person name="Brettin T."/>
            <person name="Detter J.C."/>
            <person name="Han C."/>
            <person name="Larimer F."/>
            <person name="Land M."/>
            <person name="Hauser L."/>
            <person name="Kyrpides N."/>
            <person name="Ovchinnikova G."/>
            <person name="Stolz J."/>
        </authorList>
    </citation>
    <scope>NUCLEOTIDE SEQUENCE [LARGE SCALE GENOMIC DNA]</scope>
    <source>
        <strain evidence="4">MLS10</strain>
    </source>
</reference>
<dbReference type="NCBIfam" id="TIGR01076">
    <property type="entry name" value="sortase_fam"/>
    <property type="match status" value="1"/>
</dbReference>